<feature type="binding site" evidence="8">
    <location>
        <position position="374"/>
    </location>
    <ligand>
        <name>substrate</name>
    </ligand>
</feature>
<dbReference type="EMBL" id="MU006092">
    <property type="protein sequence ID" value="KAF2840723.1"/>
    <property type="molecule type" value="Genomic_DNA"/>
</dbReference>
<dbReference type="InterPro" id="IPR036291">
    <property type="entry name" value="NAD(P)-bd_dom_sf"/>
</dbReference>
<dbReference type="SUPFAM" id="SSF53223">
    <property type="entry name" value="Aminoacid dehydrogenase-like, N-terminal domain"/>
    <property type="match status" value="1"/>
</dbReference>
<dbReference type="CDD" id="cd05313">
    <property type="entry name" value="NAD_bind_2_Glu_DH"/>
    <property type="match status" value="1"/>
</dbReference>
<keyword evidence="4 6" id="KW-0560">Oxidoreductase</keyword>
<dbReference type="PIRSF" id="PIRSF000185">
    <property type="entry name" value="Glu_DH"/>
    <property type="match status" value="1"/>
</dbReference>
<dbReference type="InterPro" id="IPR033524">
    <property type="entry name" value="Glu/Leu/Phe/Val_DH_AS"/>
</dbReference>
<dbReference type="PRINTS" id="PR00082">
    <property type="entry name" value="GLFDHDRGNASE"/>
</dbReference>
<keyword evidence="13" id="KW-1185">Reference proteome</keyword>
<dbReference type="InterPro" id="IPR033922">
    <property type="entry name" value="NAD_bind_Glu_DH"/>
</dbReference>
<name>A0A9P4SFM2_9PEZI</name>
<dbReference type="PANTHER" id="PTHR43571">
    <property type="entry name" value="NADP-SPECIFIC GLUTAMATE DEHYDROGENASE 1-RELATED"/>
    <property type="match status" value="1"/>
</dbReference>
<keyword evidence="3" id="KW-0521">NADP</keyword>
<evidence type="ECO:0000256" key="7">
    <source>
        <dbReference type="PIRSR" id="PIRSR000185-1"/>
    </source>
</evidence>
<dbReference type="Gene3D" id="3.40.50.720">
    <property type="entry name" value="NAD(P)-binding Rossmann-like Domain"/>
    <property type="match status" value="1"/>
</dbReference>
<evidence type="ECO:0000256" key="8">
    <source>
        <dbReference type="PIRSR" id="PIRSR000185-2"/>
    </source>
</evidence>
<dbReference type="GO" id="GO:0004354">
    <property type="term" value="F:glutamate dehydrogenase (NADP+) activity"/>
    <property type="evidence" value="ECO:0007669"/>
    <property type="project" value="UniProtKB-EC"/>
</dbReference>
<evidence type="ECO:0000313" key="12">
    <source>
        <dbReference type="EMBL" id="KAF2840723.1"/>
    </source>
</evidence>
<proteinExistence type="inferred from homology"/>
<dbReference type="Pfam" id="PF00208">
    <property type="entry name" value="ELFV_dehydrog"/>
    <property type="match status" value="1"/>
</dbReference>
<feature type="active site" description="Proton donor" evidence="7">
    <location>
        <position position="113"/>
    </location>
</feature>
<dbReference type="Proteomes" id="UP000799429">
    <property type="component" value="Unassembled WGS sequence"/>
</dbReference>
<accession>A0A9P4SFM2</accession>
<dbReference type="InterPro" id="IPR006096">
    <property type="entry name" value="Glu/Leu/Phe/Val/Trp_DH_C"/>
</dbReference>
<keyword evidence="8" id="KW-0520">NAD</keyword>
<dbReference type="InterPro" id="IPR014362">
    <property type="entry name" value="Glu_DH"/>
</dbReference>
<dbReference type="FunFam" id="3.40.50.720:FF:000030">
    <property type="entry name" value="Glutamate dehydrogenase"/>
    <property type="match status" value="1"/>
</dbReference>
<dbReference type="OrthoDB" id="6718861at2759"/>
<feature type="binding site" evidence="8">
    <location>
        <position position="98"/>
    </location>
    <ligand>
        <name>substrate</name>
    </ligand>
</feature>
<comment type="caution">
    <text evidence="12">The sequence shown here is derived from an EMBL/GenBank/DDBJ whole genome shotgun (WGS) entry which is preliminary data.</text>
</comment>
<dbReference type="InterPro" id="IPR046346">
    <property type="entry name" value="Aminoacid_DH-like_N_sf"/>
</dbReference>
<dbReference type="FunFam" id="3.40.50.10860:FF:000002">
    <property type="entry name" value="Glutamate dehydrogenase"/>
    <property type="match status" value="1"/>
</dbReference>
<feature type="binding site" evidence="8">
    <location>
        <position position="230"/>
    </location>
    <ligand>
        <name>NAD(+)</name>
        <dbReference type="ChEBI" id="CHEBI:57540"/>
    </ligand>
</feature>
<dbReference type="FunFam" id="1.10.285.10:FF:000003">
    <property type="entry name" value="Glutamate dehydrogenase"/>
    <property type="match status" value="1"/>
</dbReference>
<evidence type="ECO:0000256" key="10">
    <source>
        <dbReference type="RuleBase" id="RU004417"/>
    </source>
</evidence>
<dbReference type="Gene3D" id="1.10.285.10">
    <property type="entry name" value="Glutamate Dehydrogenase, chain A, domain 3"/>
    <property type="match status" value="2"/>
</dbReference>
<reference evidence="12" key="1">
    <citation type="journal article" date="2020" name="Stud. Mycol.">
        <title>101 Dothideomycetes genomes: a test case for predicting lifestyles and emergence of pathogens.</title>
        <authorList>
            <person name="Haridas S."/>
            <person name="Albert R."/>
            <person name="Binder M."/>
            <person name="Bloem J."/>
            <person name="Labutti K."/>
            <person name="Salamov A."/>
            <person name="Andreopoulos B."/>
            <person name="Baker S."/>
            <person name="Barry K."/>
            <person name="Bills G."/>
            <person name="Bluhm B."/>
            <person name="Cannon C."/>
            <person name="Castanera R."/>
            <person name="Culley D."/>
            <person name="Daum C."/>
            <person name="Ezra D."/>
            <person name="Gonzalez J."/>
            <person name="Henrissat B."/>
            <person name="Kuo A."/>
            <person name="Liang C."/>
            <person name="Lipzen A."/>
            <person name="Lutzoni F."/>
            <person name="Magnuson J."/>
            <person name="Mondo S."/>
            <person name="Nolan M."/>
            <person name="Ohm R."/>
            <person name="Pangilinan J."/>
            <person name="Park H.-J."/>
            <person name="Ramirez L."/>
            <person name="Alfaro M."/>
            <person name="Sun H."/>
            <person name="Tritt A."/>
            <person name="Yoshinaga Y."/>
            <person name="Zwiers L.-H."/>
            <person name="Turgeon B."/>
            <person name="Goodwin S."/>
            <person name="Spatafora J."/>
            <person name="Crous P."/>
            <person name="Grigoriev I."/>
        </authorList>
    </citation>
    <scope>NUCLEOTIDE SEQUENCE</scope>
    <source>
        <strain evidence="12">CBS 101060</strain>
    </source>
</reference>
<feature type="binding site" evidence="8">
    <location>
        <position position="77"/>
    </location>
    <ligand>
        <name>substrate</name>
    </ligand>
</feature>
<dbReference type="Gene3D" id="3.40.50.10860">
    <property type="entry name" value="Leucine Dehydrogenase, chain A, domain 1"/>
    <property type="match status" value="1"/>
</dbReference>
<dbReference type="SUPFAM" id="SSF51735">
    <property type="entry name" value="NAD(P)-binding Rossmann-fold domains"/>
    <property type="match status" value="1"/>
</dbReference>
<feature type="binding site" evidence="8">
    <location>
        <position position="101"/>
    </location>
    <ligand>
        <name>substrate</name>
    </ligand>
</feature>
<comment type="subunit">
    <text evidence="2">Homohexamer.</text>
</comment>
<dbReference type="FunFam" id="1.10.285.10:FF:000001">
    <property type="entry name" value="Glutamate dehydrogenase"/>
    <property type="match status" value="1"/>
</dbReference>
<organism evidence="12 13">
    <name type="scientific">Patellaria atrata CBS 101060</name>
    <dbReference type="NCBI Taxonomy" id="1346257"/>
    <lineage>
        <taxon>Eukaryota</taxon>
        <taxon>Fungi</taxon>
        <taxon>Dikarya</taxon>
        <taxon>Ascomycota</taxon>
        <taxon>Pezizomycotina</taxon>
        <taxon>Dothideomycetes</taxon>
        <taxon>Dothideomycetes incertae sedis</taxon>
        <taxon>Patellariales</taxon>
        <taxon>Patellariaceae</taxon>
        <taxon>Patellaria</taxon>
    </lineage>
</organism>
<protein>
    <recommendedName>
        <fullName evidence="6">Glutamate dehydrogenase</fullName>
    </recommendedName>
</protein>
<feature type="site" description="Important for catalysis" evidence="9">
    <location>
        <position position="153"/>
    </location>
</feature>
<dbReference type="PANTHER" id="PTHR43571:SF1">
    <property type="entry name" value="NADP-SPECIFIC GLUTAMATE DEHYDROGENASE 1-RELATED"/>
    <property type="match status" value="1"/>
</dbReference>
<evidence type="ECO:0000256" key="1">
    <source>
        <dbReference type="ARBA" id="ARBA00006382"/>
    </source>
</evidence>
<dbReference type="PROSITE" id="PS00074">
    <property type="entry name" value="GLFV_DEHYDROGENASE"/>
    <property type="match status" value="1"/>
</dbReference>
<dbReference type="InterPro" id="IPR006097">
    <property type="entry name" value="Glu/Leu/Phe/Val/Trp_DH_dimer"/>
</dbReference>
<evidence type="ECO:0000256" key="5">
    <source>
        <dbReference type="ARBA" id="ARBA00048584"/>
    </source>
</evidence>
<dbReference type="GO" id="GO:0005829">
    <property type="term" value="C:cytosol"/>
    <property type="evidence" value="ECO:0007669"/>
    <property type="project" value="TreeGrafter"/>
</dbReference>
<evidence type="ECO:0000256" key="6">
    <source>
        <dbReference type="PIRNR" id="PIRNR000185"/>
    </source>
</evidence>
<evidence type="ECO:0000256" key="9">
    <source>
        <dbReference type="PIRSR" id="PIRSR000185-3"/>
    </source>
</evidence>
<evidence type="ECO:0000259" key="11">
    <source>
        <dbReference type="SMART" id="SM00839"/>
    </source>
</evidence>
<evidence type="ECO:0000256" key="2">
    <source>
        <dbReference type="ARBA" id="ARBA00011643"/>
    </source>
</evidence>
<dbReference type="Pfam" id="PF02812">
    <property type="entry name" value="ELFV_dehydrog_N"/>
    <property type="match status" value="1"/>
</dbReference>
<keyword evidence="8" id="KW-0547">Nucleotide-binding</keyword>
<dbReference type="SMART" id="SM00839">
    <property type="entry name" value="ELFV_dehydrog"/>
    <property type="match status" value="1"/>
</dbReference>
<sequence length="448" mass="48900">MQNVSEPEFQQAYKELASTLENSSLFQKHPEYKKALKVFSIPERVIQFRVTWEDDKGECQVNNGFRVQYNSVLGPYKGGLRFHPTVNLSILKFLGFEQIFKNALTGLNMGGGKGGADFDPKGKSDNEIRKFCVAFMRELSKHIGADTDVPAGDIGVSPREIGWMFGTYRSERNKWEGVLTGKGGTWGGSLIRPEATGFGLVYYVQHMIQYASGGKESFKGKKVAISGSGNVAQYAALKVIELGGTVVSLSDSKGALFADEFSPEIINKIADLKVNRKQLTEVNDSAYTYKDGVRPWKEVGNVDVALPCATQNEVSEDEAEALVAAGAKFIAEGSNMGCTQEAIDVFEKHRKEKKAEAIWYAPGKAANAGGVAVSGLEMAQNSARIKWTSEEVDEKLKQIMENCFKNCLETAKEYVTPAEGEFPSLVAGANIAGFSKVAAAAKDTGDWW</sequence>
<dbReference type="GO" id="GO:0006537">
    <property type="term" value="P:glutamate biosynthetic process"/>
    <property type="evidence" value="ECO:0007669"/>
    <property type="project" value="TreeGrafter"/>
</dbReference>
<dbReference type="NCBIfam" id="NF006929">
    <property type="entry name" value="PRK09414.1"/>
    <property type="match status" value="1"/>
</dbReference>
<gene>
    <name evidence="12" type="ORF">M501DRAFT_1001735</name>
</gene>
<feature type="binding site" evidence="8">
    <location>
        <position position="152"/>
    </location>
    <ligand>
        <name>substrate</name>
    </ligand>
</feature>
<evidence type="ECO:0000313" key="13">
    <source>
        <dbReference type="Proteomes" id="UP000799429"/>
    </source>
</evidence>
<dbReference type="AlphaFoldDB" id="A0A9P4SFM2"/>
<dbReference type="GO" id="GO:0000166">
    <property type="term" value="F:nucleotide binding"/>
    <property type="evidence" value="ECO:0007669"/>
    <property type="project" value="UniProtKB-KW"/>
</dbReference>
<dbReference type="InterPro" id="IPR006095">
    <property type="entry name" value="Glu/Leu/Phe/Val/Trp_DH"/>
</dbReference>
<feature type="domain" description="Glutamate/phenylalanine/leucine/valine/L-tryptophan dehydrogenase C-terminal" evidence="11">
    <location>
        <begin position="189"/>
        <end position="445"/>
    </location>
</feature>
<evidence type="ECO:0000256" key="3">
    <source>
        <dbReference type="ARBA" id="ARBA00022857"/>
    </source>
</evidence>
<comment type="catalytic activity">
    <reaction evidence="5">
        <text>L-glutamate + NADP(+) + H2O = 2-oxoglutarate + NH4(+) + NADPH + H(+)</text>
        <dbReference type="Rhea" id="RHEA:11612"/>
        <dbReference type="ChEBI" id="CHEBI:15377"/>
        <dbReference type="ChEBI" id="CHEBI:15378"/>
        <dbReference type="ChEBI" id="CHEBI:16810"/>
        <dbReference type="ChEBI" id="CHEBI:28938"/>
        <dbReference type="ChEBI" id="CHEBI:29985"/>
        <dbReference type="ChEBI" id="CHEBI:57783"/>
        <dbReference type="ChEBI" id="CHEBI:58349"/>
        <dbReference type="EC" id="1.4.1.4"/>
    </reaction>
</comment>
<evidence type="ECO:0000256" key="4">
    <source>
        <dbReference type="ARBA" id="ARBA00023002"/>
    </source>
</evidence>
<feature type="binding site" evidence="8">
    <location>
        <position position="196"/>
    </location>
    <ligand>
        <name>NAD(+)</name>
        <dbReference type="ChEBI" id="CHEBI:57540"/>
    </ligand>
</feature>
<dbReference type="InterPro" id="IPR050724">
    <property type="entry name" value="Glu_Leu_Phe_Val_DH"/>
</dbReference>
<comment type="similarity">
    <text evidence="1 6 10">Belongs to the Glu/Leu/Phe/Val dehydrogenases family.</text>
</comment>